<dbReference type="GO" id="GO:0005634">
    <property type="term" value="C:nucleus"/>
    <property type="evidence" value="ECO:0007669"/>
    <property type="project" value="TreeGrafter"/>
</dbReference>
<dbReference type="AlphaFoldDB" id="A0AAD9V1M8"/>
<accession>A0AAD9V1M8</accession>
<feature type="domain" description="PARP catalytic" evidence="3">
    <location>
        <begin position="472"/>
        <end position="671"/>
    </location>
</feature>
<keyword evidence="5" id="KW-1185">Reference proteome</keyword>
<keyword evidence="1" id="KW-0328">Glycosyltransferase</keyword>
<feature type="region of interest" description="Disordered" evidence="2">
    <location>
        <begin position="239"/>
        <end position="281"/>
    </location>
</feature>
<evidence type="ECO:0000313" key="5">
    <source>
        <dbReference type="Proteomes" id="UP001249851"/>
    </source>
</evidence>
<dbReference type="SUPFAM" id="SSF56399">
    <property type="entry name" value="ADP-ribosylation"/>
    <property type="match status" value="1"/>
</dbReference>
<dbReference type="Gene3D" id="3.90.228.10">
    <property type="match status" value="1"/>
</dbReference>
<reference evidence="4" key="1">
    <citation type="journal article" date="2023" name="G3 (Bethesda)">
        <title>Whole genome assembly and annotation of the endangered Caribbean coral Acropora cervicornis.</title>
        <authorList>
            <person name="Selwyn J.D."/>
            <person name="Vollmer S.V."/>
        </authorList>
    </citation>
    <scope>NUCLEOTIDE SEQUENCE</scope>
    <source>
        <strain evidence="4">K2</strain>
    </source>
</reference>
<dbReference type="GO" id="GO:0003950">
    <property type="term" value="F:NAD+ poly-ADP-ribosyltransferase activity"/>
    <property type="evidence" value="ECO:0007669"/>
    <property type="project" value="UniProtKB-UniRule"/>
</dbReference>
<evidence type="ECO:0000256" key="2">
    <source>
        <dbReference type="SAM" id="MobiDB-lite"/>
    </source>
</evidence>
<dbReference type="GO" id="GO:1990404">
    <property type="term" value="F:NAD+-protein mono-ADP-ribosyltransferase activity"/>
    <property type="evidence" value="ECO:0007669"/>
    <property type="project" value="TreeGrafter"/>
</dbReference>
<keyword evidence="1" id="KW-0808">Transferase</keyword>
<dbReference type="EMBL" id="JARQWQ010000047">
    <property type="protein sequence ID" value="KAK2557928.1"/>
    <property type="molecule type" value="Genomic_DNA"/>
</dbReference>
<keyword evidence="1" id="KW-0520">NAD</keyword>
<gene>
    <name evidence="4" type="ORF">P5673_019915</name>
</gene>
<feature type="compositionally biased region" description="Low complexity" evidence="2">
    <location>
        <begin position="260"/>
        <end position="269"/>
    </location>
</feature>
<organism evidence="4 5">
    <name type="scientific">Acropora cervicornis</name>
    <name type="common">Staghorn coral</name>
    <dbReference type="NCBI Taxonomy" id="6130"/>
    <lineage>
        <taxon>Eukaryota</taxon>
        <taxon>Metazoa</taxon>
        <taxon>Cnidaria</taxon>
        <taxon>Anthozoa</taxon>
        <taxon>Hexacorallia</taxon>
        <taxon>Scleractinia</taxon>
        <taxon>Astrocoeniina</taxon>
        <taxon>Acroporidae</taxon>
        <taxon>Acropora</taxon>
    </lineage>
</organism>
<dbReference type="PANTHER" id="PTHR45740">
    <property type="entry name" value="POLY [ADP-RIBOSE] POLYMERASE"/>
    <property type="match status" value="1"/>
</dbReference>
<proteinExistence type="predicted"/>
<evidence type="ECO:0000259" key="3">
    <source>
        <dbReference type="PROSITE" id="PS51059"/>
    </source>
</evidence>
<dbReference type="EC" id="2.4.2.-" evidence="1"/>
<dbReference type="InterPro" id="IPR012317">
    <property type="entry name" value="Poly(ADP-ribose)pol_cat_dom"/>
</dbReference>
<sequence>MNIGDPCSPHDVAGRESDRFQADVTALSEMFPTCDDKTLRHYLRMFRDDPNYKATISNLLLDHSSGLDQGISIVHEHVGNFQEKGSVNQQTERGRDTLQIGAGIDESVVSIDIDKSENSNVCSSAEVVENLQCGNVQVLDEDVCHRKKVISSKQSVGPPSEERSCSTERDDDLVFVKSVPSLGKRPFHRTFHRTNSGLSSESEERGICIRYKDGAPHPSMKKARKSEVVVIDDELNDGICNQSPNKNINSRRHPVDRESSSSGNKSASSVTAISDGDVDDQSQLRDAMVSGSKTNGTGSNEAVSIPRNQVSSSNCVAVSDPSLLDDFESLKKVFPDADPGKISSLLNKYADRPDRMVLVRKELGSIANPREIIKKPVPSVPWFWQLKESNVIPFSDVESFALEKEYLSRDEVPSRETCKNFKFPGSDKRYDVDFATMTMKCGKGENTKIYRGLRGCEAMSGKRLVPKDSIAVPTSWQEQTADVELISVRPGSAEWNHVEGSMERSLWQAQVADIQRIQNKWLYRKYAIQRHLIKEKNGATCINEKELFHGTKTTNPALIWQGEDGFDMRYSSHGMWGRGTYFASEASYSNHGFAYHNAERGVSQLFLAHVLTGDSICLPPDRNIKMPPPKEGSNIRYDSVNGVTNGCLVYILYKLDMAYPAYLITYTIGRC</sequence>
<evidence type="ECO:0000313" key="4">
    <source>
        <dbReference type="EMBL" id="KAK2557928.1"/>
    </source>
</evidence>
<reference evidence="4" key="2">
    <citation type="journal article" date="2023" name="Science">
        <title>Genomic signatures of disease resistance in endangered staghorn corals.</title>
        <authorList>
            <person name="Vollmer S.V."/>
            <person name="Selwyn J.D."/>
            <person name="Despard B.A."/>
            <person name="Roesel C.L."/>
        </authorList>
    </citation>
    <scope>NUCLEOTIDE SEQUENCE</scope>
    <source>
        <strain evidence="4">K2</strain>
    </source>
</reference>
<feature type="compositionally biased region" description="Polar residues" evidence="2">
    <location>
        <begin position="239"/>
        <end position="248"/>
    </location>
</feature>
<evidence type="ECO:0000256" key="1">
    <source>
        <dbReference type="RuleBase" id="RU362114"/>
    </source>
</evidence>
<dbReference type="PANTHER" id="PTHR45740:SF2">
    <property type="entry name" value="POLY [ADP-RIBOSE] POLYMERASE"/>
    <property type="match status" value="1"/>
</dbReference>
<dbReference type="Pfam" id="PF00644">
    <property type="entry name" value="PARP"/>
    <property type="match status" value="1"/>
</dbReference>
<name>A0AAD9V1M8_ACRCE</name>
<dbReference type="PROSITE" id="PS51059">
    <property type="entry name" value="PARP_CATALYTIC"/>
    <property type="match status" value="1"/>
</dbReference>
<dbReference type="InterPro" id="IPR051712">
    <property type="entry name" value="ARTD-AVP"/>
</dbReference>
<protein>
    <recommendedName>
        <fullName evidence="1">Poly [ADP-ribose] polymerase</fullName>
        <shortName evidence="1">PARP</shortName>
        <ecNumber evidence="1">2.4.2.-</ecNumber>
    </recommendedName>
</protein>
<comment type="caution">
    <text evidence="4">The sequence shown here is derived from an EMBL/GenBank/DDBJ whole genome shotgun (WGS) entry which is preliminary data.</text>
</comment>
<dbReference type="Proteomes" id="UP001249851">
    <property type="component" value="Unassembled WGS sequence"/>
</dbReference>